<dbReference type="KEGG" id="rcf:Poly24_25350"/>
<dbReference type="Pfam" id="PF26611">
    <property type="entry name" value="MAD7"/>
    <property type="match status" value="1"/>
</dbReference>
<protein>
    <submittedName>
        <fullName evidence="1">Uncharacterized protein</fullName>
    </submittedName>
</protein>
<proteinExistence type="predicted"/>
<sequence length="615" mass="69533">MSEKLEKEVLKEVLTPAMVKEIWTTNYTEALAFTLQDFSVGALLPAVFYMFRRGHRRGQGNFAEQFKPFPHEKEFANSNAKKAGTVSSIARILAEDEAQFAEFKSPLAKDVLADFLLTHCLENRRHEPGRKKPVIRAFPTHYQSAWMDLPASVGDLRLVPESLVAILADQKEGDTVTSSSTKKSFFRVNDDFTQNILLSVFGSGMSARELKSDLVDEFDESVEMGLDQLATIRVARKCKQPIKLKETRSVKAGGHGRGSSAIANQHPIAKQGTRVFRDDTRLFLQAYGVSIPRQSLTQMLESCIGLGLTNIFLSTASSLFHWEQHGELPQSESPWPLVVDCSGGSDHELRRLSEESTDDATRRLHRLPVVLMALRILEYQSRYEIDDLPPKRPDATQRINMLGDVLMERHKDSKMILRDVKKHCMKLSEQFKQEEIGEAYVSILDDDSAMQNPVMRLAETVTQMMGDNHQIRHILACLGSCLMTGASNGLATERRVVFQAMRNGRKSGMMKSMLLTDTMLDFLVHRHLRKPGKGGNTKSNPISFNDFVALLRERYGLLVDQAPPGQTISRELLQRNRRFLERRLRSLGLLMGVNDAESMKRLRPRFDARDEVQGE</sequence>
<dbReference type="InterPro" id="IPR058120">
    <property type="entry name" value="MADS7"/>
</dbReference>
<dbReference type="Proteomes" id="UP000315082">
    <property type="component" value="Chromosome"/>
</dbReference>
<reference evidence="1 2" key="1">
    <citation type="submission" date="2019-02" db="EMBL/GenBank/DDBJ databases">
        <title>Deep-cultivation of Planctomycetes and their phenomic and genomic characterization uncovers novel biology.</title>
        <authorList>
            <person name="Wiegand S."/>
            <person name="Jogler M."/>
            <person name="Boedeker C."/>
            <person name="Pinto D."/>
            <person name="Vollmers J."/>
            <person name="Rivas-Marin E."/>
            <person name="Kohn T."/>
            <person name="Peeters S.H."/>
            <person name="Heuer A."/>
            <person name="Rast P."/>
            <person name="Oberbeckmann S."/>
            <person name="Bunk B."/>
            <person name="Jeske O."/>
            <person name="Meyerdierks A."/>
            <person name="Storesund J.E."/>
            <person name="Kallscheuer N."/>
            <person name="Luecker S."/>
            <person name="Lage O.M."/>
            <person name="Pohl T."/>
            <person name="Merkel B.J."/>
            <person name="Hornburger P."/>
            <person name="Mueller R.-W."/>
            <person name="Bruemmer F."/>
            <person name="Labrenz M."/>
            <person name="Spormann A.M."/>
            <person name="Op den Camp H."/>
            <person name="Overmann J."/>
            <person name="Amann R."/>
            <person name="Jetten M.S.M."/>
            <person name="Mascher T."/>
            <person name="Medema M.H."/>
            <person name="Devos D.P."/>
            <person name="Kaster A.-K."/>
            <person name="Ovreas L."/>
            <person name="Rohde M."/>
            <person name="Galperin M.Y."/>
            <person name="Jogler C."/>
        </authorList>
    </citation>
    <scope>NUCLEOTIDE SEQUENCE [LARGE SCALE GENOMIC DNA]</scope>
    <source>
        <strain evidence="1 2">Poly24</strain>
    </source>
</reference>
<dbReference type="RefSeq" id="WP_145095307.1">
    <property type="nucleotide sequence ID" value="NZ_CP036348.1"/>
</dbReference>
<evidence type="ECO:0000313" key="1">
    <source>
        <dbReference type="EMBL" id="QDV68822.1"/>
    </source>
</evidence>
<dbReference type="AlphaFoldDB" id="A0A518JTE7"/>
<organism evidence="1 2">
    <name type="scientific">Rosistilla carotiformis</name>
    <dbReference type="NCBI Taxonomy" id="2528017"/>
    <lineage>
        <taxon>Bacteria</taxon>
        <taxon>Pseudomonadati</taxon>
        <taxon>Planctomycetota</taxon>
        <taxon>Planctomycetia</taxon>
        <taxon>Pirellulales</taxon>
        <taxon>Pirellulaceae</taxon>
        <taxon>Rosistilla</taxon>
    </lineage>
</organism>
<evidence type="ECO:0000313" key="2">
    <source>
        <dbReference type="Proteomes" id="UP000315082"/>
    </source>
</evidence>
<keyword evidence="2" id="KW-1185">Reference proteome</keyword>
<accession>A0A518JTE7</accession>
<gene>
    <name evidence="1" type="ORF">Poly24_25350</name>
</gene>
<dbReference type="OrthoDB" id="1550515at2"/>
<dbReference type="EMBL" id="CP036348">
    <property type="protein sequence ID" value="QDV68822.1"/>
    <property type="molecule type" value="Genomic_DNA"/>
</dbReference>
<name>A0A518JTE7_9BACT</name>